<feature type="region of interest" description="Disordered" evidence="2">
    <location>
        <begin position="1"/>
        <end position="46"/>
    </location>
</feature>
<dbReference type="Proteomes" id="UP000565441">
    <property type="component" value="Unassembled WGS sequence"/>
</dbReference>
<sequence length="537" mass="56926">MPETVAQRIVPGAPPPPPLSKSQRKKRKVKKPTESTLESTPDSPVAVTDVASAALVEQAPDAAEVREGSMAPELVVQPEVQGSPSPEEEVLLKPSPIVDLIHKRLKATTKKIARISTYAATDPEKLNDDQKRTLKTLPTLEAVQKELGEVKKAVEVHESELVQELSAKRIEAEKAEKARIAENVSEAERTLESKFSEILNVLRLRSLLAAGQLESFAESGTIFSAGDMLLGDDVDSKHAVLSGLLTGEGELEGVSYSNLLEVTRNQLNPRAPTPAEEEAPAPAAPVAAEPDDSVGGVPVAPAAGSFHFMQESELEPMSFENGAEWVERSDAAGHVIEPEQHQQSAPRDLEEETPNGHVDATLPEVHPSAIIDWAADDDAGLPSIASLHNKFGTSGSATPVVAETPEEPAEVIPASKVNGHNGHIEAPTQEDDDGFTQARGGRGERGRGRGGRDGERGGYRGGYRGGERGGYRGGDRGGFRGGERGGYRGGYRGGERGGFRGGRGEWRGGDGEFRGRGRGRGRNSDRGGAPQAAPTAA</sequence>
<keyword evidence="1" id="KW-0175">Coiled coil</keyword>
<name>A0A8H5HMU4_9AGAR</name>
<protein>
    <submittedName>
        <fullName evidence="3">Uncharacterized protein</fullName>
    </submittedName>
</protein>
<feature type="compositionally biased region" description="Basic and acidic residues" evidence="2">
    <location>
        <begin position="493"/>
        <end position="515"/>
    </location>
</feature>
<evidence type="ECO:0000313" key="4">
    <source>
        <dbReference type="Proteomes" id="UP000565441"/>
    </source>
</evidence>
<evidence type="ECO:0000256" key="2">
    <source>
        <dbReference type="SAM" id="MobiDB-lite"/>
    </source>
</evidence>
<reference evidence="3 4" key="1">
    <citation type="journal article" date="2020" name="ISME J.">
        <title>Uncovering the hidden diversity of litter-decomposition mechanisms in mushroom-forming fungi.</title>
        <authorList>
            <person name="Floudas D."/>
            <person name="Bentzer J."/>
            <person name="Ahren D."/>
            <person name="Johansson T."/>
            <person name="Persson P."/>
            <person name="Tunlid A."/>
        </authorList>
    </citation>
    <scope>NUCLEOTIDE SEQUENCE [LARGE SCALE GENOMIC DNA]</scope>
    <source>
        <strain evidence="3 4">CBS 661.87</strain>
    </source>
</reference>
<dbReference type="AlphaFoldDB" id="A0A8H5HMU4"/>
<accession>A0A8H5HMU4</accession>
<dbReference type="EMBL" id="JAACJP010000003">
    <property type="protein sequence ID" value="KAF5386232.1"/>
    <property type="molecule type" value="Genomic_DNA"/>
</dbReference>
<organism evidence="3 4">
    <name type="scientific">Tricholomella constricta</name>
    <dbReference type="NCBI Taxonomy" id="117010"/>
    <lineage>
        <taxon>Eukaryota</taxon>
        <taxon>Fungi</taxon>
        <taxon>Dikarya</taxon>
        <taxon>Basidiomycota</taxon>
        <taxon>Agaricomycotina</taxon>
        <taxon>Agaricomycetes</taxon>
        <taxon>Agaricomycetidae</taxon>
        <taxon>Agaricales</taxon>
        <taxon>Tricholomatineae</taxon>
        <taxon>Lyophyllaceae</taxon>
        <taxon>Tricholomella</taxon>
    </lineage>
</organism>
<feature type="compositionally biased region" description="Basic and acidic residues" evidence="2">
    <location>
        <begin position="465"/>
        <end position="486"/>
    </location>
</feature>
<feature type="compositionally biased region" description="Basic and acidic residues" evidence="2">
    <location>
        <begin position="441"/>
        <end position="458"/>
    </location>
</feature>
<feature type="coiled-coil region" evidence="1">
    <location>
        <begin position="140"/>
        <end position="190"/>
    </location>
</feature>
<dbReference type="OrthoDB" id="2409325at2759"/>
<gene>
    <name evidence="3" type="ORF">D9615_002671</name>
</gene>
<feature type="region of interest" description="Disordered" evidence="2">
    <location>
        <begin position="269"/>
        <end position="299"/>
    </location>
</feature>
<evidence type="ECO:0000313" key="3">
    <source>
        <dbReference type="EMBL" id="KAF5386232.1"/>
    </source>
</evidence>
<proteinExistence type="predicted"/>
<comment type="caution">
    <text evidence="3">The sequence shown here is derived from an EMBL/GenBank/DDBJ whole genome shotgun (WGS) entry which is preliminary data.</text>
</comment>
<feature type="compositionally biased region" description="Low complexity" evidence="2">
    <location>
        <begin position="269"/>
        <end position="288"/>
    </location>
</feature>
<evidence type="ECO:0000256" key="1">
    <source>
        <dbReference type="SAM" id="Coils"/>
    </source>
</evidence>
<feature type="region of interest" description="Disordered" evidence="2">
    <location>
        <begin position="417"/>
        <end position="537"/>
    </location>
</feature>
<keyword evidence="4" id="KW-1185">Reference proteome</keyword>